<keyword evidence="1" id="KW-1003">Cell membrane</keyword>
<keyword evidence="6 8" id="KW-1133">Transmembrane helix</keyword>
<keyword evidence="10" id="KW-1185">Reference proteome</keyword>
<reference evidence="9 10" key="1">
    <citation type="submission" date="2016-10" db="EMBL/GenBank/DDBJ databases">
        <authorList>
            <person name="de Groot N.N."/>
        </authorList>
    </citation>
    <scope>NUCLEOTIDE SEQUENCE [LARGE SCALE GENOMIC DNA]</scope>
    <source>
        <strain evidence="9 10">SR12</strain>
    </source>
</reference>
<proteinExistence type="predicted"/>
<keyword evidence="4 8" id="KW-0812">Transmembrane</keyword>
<evidence type="ECO:0000256" key="5">
    <source>
        <dbReference type="ARBA" id="ARBA00022801"/>
    </source>
</evidence>
<feature type="transmembrane region" description="Helical" evidence="8">
    <location>
        <begin position="106"/>
        <end position="124"/>
    </location>
</feature>
<evidence type="ECO:0000256" key="6">
    <source>
        <dbReference type="ARBA" id="ARBA00022989"/>
    </source>
</evidence>
<dbReference type="GO" id="GO:0006508">
    <property type="term" value="P:proteolysis"/>
    <property type="evidence" value="ECO:0007669"/>
    <property type="project" value="UniProtKB-KW"/>
</dbReference>
<feature type="transmembrane region" description="Helical" evidence="8">
    <location>
        <begin position="168"/>
        <end position="188"/>
    </location>
</feature>
<keyword evidence="2" id="KW-0673">Quorum sensing</keyword>
<protein>
    <submittedName>
        <fullName evidence="9">Accessory gene regulator B</fullName>
    </submittedName>
</protein>
<keyword evidence="3" id="KW-0645">Protease</keyword>
<dbReference type="Pfam" id="PF04647">
    <property type="entry name" value="AgrB"/>
    <property type="match status" value="1"/>
</dbReference>
<feature type="transmembrane region" description="Helical" evidence="8">
    <location>
        <begin position="57"/>
        <end position="75"/>
    </location>
</feature>
<evidence type="ECO:0000256" key="7">
    <source>
        <dbReference type="ARBA" id="ARBA00023136"/>
    </source>
</evidence>
<name>A0A1H4EMQ5_9FIRM</name>
<organism evidence="9 10">
    <name type="scientific">Eubacterium aggregans</name>
    <dbReference type="NCBI Taxonomy" id="81409"/>
    <lineage>
        <taxon>Bacteria</taxon>
        <taxon>Bacillati</taxon>
        <taxon>Bacillota</taxon>
        <taxon>Clostridia</taxon>
        <taxon>Eubacteriales</taxon>
        <taxon>Eubacteriaceae</taxon>
        <taxon>Eubacterium</taxon>
    </lineage>
</organism>
<keyword evidence="5" id="KW-0378">Hydrolase</keyword>
<feature type="transmembrane region" description="Helical" evidence="8">
    <location>
        <begin position="82"/>
        <end position="100"/>
    </location>
</feature>
<dbReference type="AlphaFoldDB" id="A0A1H4EMQ5"/>
<accession>A0A1H4EMQ5</accession>
<dbReference type="STRING" id="81409.SAMN04515656_1532"/>
<gene>
    <name evidence="9" type="ORF">SAMN04515656_1532</name>
</gene>
<evidence type="ECO:0000256" key="4">
    <source>
        <dbReference type="ARBA" id="ARBA00022692"/>
    </source>
</evidence>
<evidence type="ECO:0000256" key="1">
    <source>
        <dbReference type="ARBA" id="ARBA00022475"/>
    </source>
</evidence>
<dbReference type="GO" id="GO:0016020">
    <property type="term" value="C:membrane"/>
    <property type="evidence" value="ECO:0007669"/>
    <property type="project" value="InterPro"/>
</dbReference>
<dbReference type="GO" id="GO:0009372">
    <property type="term" value="P:quorum sensing"/>
    <property type="evidence" value="ECO:0007669"/>
    <property type="project" value="UniProtKB-KW"/>
</dbReference>
<evidence type="ECO:0000313" key="10">
    <source>
        <dbReference type="Proteomes" id="UP000199394"/>
    </source>
</evidence>
<dbReference type="EMBL" id="FNRK01000053">
    <property type="protein sequence ID" value="SEA86139.1"/>
    <property type="molecule type" value="Genomic_DNA"/>
</dbReference>
<evidence type="ECO:0000256" key="3">
    <source>
        <dbReference type="ARBA" id="ARBA00022670"/>
    </source>
</evidence>
<feature type="transmembrane region" description="Helical" evidence="8">
    <location>
        <begin position="34"/>
        <end position="51"/>
    </location>
</feature>
<feature type="transmembrane region" description="Helical" evidence="8">
    <location>
        <begin position="145"/>
        <end position="162"/>
    </location>
</feature>
<keyword evidence="7 8" id="KW-0472">Membrane</keyword>
<dbReference type="Proteomes" id="UP000199394">
    <property type="component" value="Unassembled WGS sequence"/>
</dbReference>
<sequence length="191" mass="21651">MINHIANCITAICLKEGVISEEKEIEIKFGLEELIFLLINLVFMALLAVFSHEILKGFLYCVVYISLARLVGIYHAKTRFSCFCKTIFMFAAYLVVMKNFPLALQGYGTVVGALVFCITAWLLTPVTHKNKVLTERQKQENRNKVLRYSVVYLVVTAILMGMNQIQYAFAISVTLLWVAVLAILGQIFNEK</sequence>
<evidence type="ECO:0000313" key="9">
    <source>
        <dbReference type="EMBL" id="SEA86139.1"/>
    </source>
</evidence>
<evidence type="ECO:0000256" key="8">
    <source>
        <dbReference type="SAM" id="Phobius"/>
    </source>
</evidence>
<dbReference type="InterPro" id="IPR006741">
    <property type="entry name" value="AgrB"/>
</dbReference>
<dbReference type="RefSeq" id="WP_090310049.1">
    <property type="nucleotide sequence ID" value="NZ_FNRK01000053.1"/>
</dbReference>
<evidence type="ECO:0000256" key="2">
    <source>
        <dbReference type="ARBA" id="ARBA00022654"/>
    </source>
</evidence>
<dbReference type="GO" id="GO:0008233">
    <property type="term" value="F:peptidase activity"/>
    <property type="evidence" value="ECO:0007669"/>
    <property type="project" value="UniProtKB-KW"/>
</dbReference>
<dbReference type="OrthoDB" id="9815055at2"/>